<accession>A0ABN2GDA9</accession>
<organism evidence="2 3">
    <name type="scientific">Streptomyces yatensis</name>
    <dbReference type="NCBI Taxonomy" id="155177"/>
    <lineage>
        <taxon>Bacteria</taxon>
        <taxon>Bacillati</taxon>
        <taxon>Actinomycetota</taxon>
        <taxon>Actinomycetes</taxon>
        <taxon>Kitasatosporales</taxon>
        <taxon>Streptomycetaceae</taxon>
        <taxon>Streptomyces</taxon>
        <taxon>Streptomyces violaceusniger group</taxon>
    </lineage>
</organism>
<feature type="region of interest" description="Disordered" evidence="1">
    <location>
        <begin position="1"/>
        <end position="40"/>
    </location>
</feature>
<gene>
    <name evidence="2" type="ORF">GCM10009680_06270</name>
</gene>
<reference evidence="2 3" key="1">
    <citation type="journal article" date="2019" name="Int. J. Syst. Evol. Microbiol.">
        <title>The Global Catalogue of Microorganisms (GCM) 10K type strain sequencing project: providing services to taxonomists for standard genome sequencing and annotation.</title>
        <authorList>
            <consortium name="The Broad Institute Genomics Platform"/>
            <consortium name="The Broad Institute Genome Sequencing Center for Infectious Disease"/>
            <person name="Wu L."/>
            <person name="Ma J."/>
        </authorList>
    </citation>
    <scope>NUCLEOTIDE SEQUENCE [LARGE SCALE GENOMIC DNA]</scope>
    <source>
        <strain evidence="2 3">JCM 13244</strain>
    </source>
</reference>
<proteinExistence type="predicted"/>
<evidence type="ECO:0000256" key="1">
    <source>
        <dbReference type="SAM" id="MobiDB-lite"/>
    </source>
</evidence>
<comment type="caution">
    <text evidence="2">The sequence shown here is derived from an EMBL/GenBank/DDBJ whole genome shotgun (WGS) entry which is preliminary data.</text>
</comment>
<feature type="compositionally biased region" description="Polar residues" evidence="1">
    <location>
        <begin position="18"/>
        <end position="30"/>
    </location>
</feature>
<evidence type="ECO:0000313" key="3">
    <source>
        <dbReference type="Proteomes" id="UP001499947"/>
    </source>
</evidence>
<protein>
    <submittedName>
        <fullName evidence="2">Uncharacterized protein</fullName>
    </submittedName>
</protein>
<evidence type="ECO:0000313" key="2">
    <source>
        <dbReference type="EMBL" id="GAA1669380.1"/>
    </source>
</evidence>
<sequence>MAGSSRWARLRTSVPVDQDTSGQSESTEQASKPRVMESPKEAIELGRVFQTIVRLAPGVFPARVGPCREGSSELPKQPAELSTAAVVNSTTPVRPAVRPAARRPVREVVRGVGRTTVRVVEEAAAACFRRVALTRMAVPPPAVG</sequence>
<keyword evidence="3" id="KW-1185">Reference proteome</keyword>
<dbReference type="EMBL" id="BAAALR010000007">
    <property type="protein sequence ID" value="GAA1669380.1"/>
    <property type="molecule type" value="Genomic_DNA"/>
</dbReference>
<dbReference type="Proteomes" id="UP001499947">
    <property type="component" value="Unassembled WGS sequence"/>
</dbReference>
<name>A0ABN2GDA9_9ACTN</name>